<dbReference type="AlphaFoldDB" id="A0A429ZX33"/>
<dbReference type="InterPro" id="IPR050679">
    <property type="entry name" value="Bact_HTH_transcr_reg"/>
</dbReference>
<keyword evidence="4" id="KW-0175">Coiled coil</keyword>
<name>A0A429ZX33_9ENTE</name>
<protein>
    <submittedName>
        <fullName evidence="7">GntR family transcriptional regulator</fullName>
    </submittedName>
</protein>
<dbReference type="GO" id="GO:0006813">
    <property type="term" value="P:potassium ion transport"/>
    <property type="evidence" value="ECO:0007669"/>
    <property type="project" value="InterPro"/>
</dbReference>
<dbReference type="InterPro" id="IPR036388">
    <property type="entry name" value="WH-like_DNA-bd_sf"/>
</dbReference>
<dbReference type="Pfam" id="PF00392">
    <property type="entry name" value="GntR"/>
    <property type="match status" value="1"/>
</dbReference>
<reference evidence="7 8" key="1">
    <citation type="submission" date="2017-05" db="EMBL/GenBank/DDBJ databases">
        <title>Vagococcus spp. assemblies.</title>
        <authorList>
            <person name="Gulvik C.A."/>
        </authorList>
    </citation>
    <scope>NUCLEOTIDE SEQUENCE [LARGE SCALE GENOMIC DNA]</scope>
    <source>
        <strain evidence="7 8">SS1995</strain>
    </source>
</reference>
<comment type="caution">
    <text evidence="7">The sequence shown here is derived from an EMBL/GenBank/DDBJ whole genome shotgun (WGS) entry which is preliminary data.</text>
</comment>
<keyword evidence="3" id="KW-0804">Transcription</keyword>
<dbReference type="SUPFAM" id="SSF116726">
    <property type="entry name" value="TrkA C-terminal domain-like"/>
    <property type="match status" value="1"/>
</dbReference>
<organism evidence="7 8">
    <name type="scientific">Vagococcus vulneris</name>
    <dbReference type="NCBI Taxonomy" id="1977869"/>
    <lineage>
        <taxon>Bacteria</taxon>
        <taxon>Bacillati</taxon>
        <taxon>Bacillota</taxon>
        <taxon>Bacilli</taxon>
        <taxon>Lactobacillales</taxon>
        <taxon>Enterococcaceae</taxon>
        <taxon>Vagococcus</taxon>
    </lineage>
</organism>
<dbReference type="Gene3D" id="3.30.70.1450">
    <property type="entry name" value="Regulator of K+ conductance, C-terminal domain"/>
    <property type="match status" value="1"/>
</dbReference>
<evidence type="ECO:0000256" key="3">
    <source>
        <dbReference type="ARBA" id="ARBA00023163"/>
    </source>
</evidence>
<dbReference type="GO" id="GO:0003677">
    <property type="term" value="F:DNA binding"/>
    <property type="evidence" value="ECO:0007669"/>
    <property type="project" value="UniProtKB-KW"/>
</dbReference>
<dbReference type="SUPFAM" id="SSF46785">
    <property type="entry name" value="Winged helix' DNA-binding domain"/>
    <property type="match status" value="1"/>
</dbReference>
<evidence type="ECO:0000259" key="6">
    <source>
        <dbReference type="PROSITE" id="PS51202"/>
    </source>
</evidence>
<dbReference type="OrthoDB" id="226679at2"/>
<dbReference type="GO" id="GO:0008324">
    <property type="term" value="F:monoatomic cation transmembrane transporter activity"/>
    <property type="evidence" value="ECO:0007669"/>
    <property type="project" value="InterPro"/>
</dbReference>
<dbReference type="PANTHER" id="PTHR44846:SF1">
    <property type="entry name" value="MANNOSYL-D-GLYCERATE TRANSPORT_METABOLISM SYSTEM REPRESSOR MNGR-RELATED"/>
    <property type="match status" value="1"/>
</dbReference>
<evidence type="ECO:0000313" key="8">
    <source>
        <dbReference type="Proteomes" id="UP000287857"/>
    </source>
</evidence>
<dbReference type="PANTHER" id="PTHR44846">
    <property type="entry name" value="MANNOSYL-D-GLYCERATE TRANSPORT/METABOLISM SYSTEM REPRESSOR MNGR-RELATED"/>
    <property type="match status" value="1"/>
</dbReference>
<keyword evidence="1" id="KW-0805">Transcription regulation</keyword>
<dbReference type="InterPro" id="IPR000524">
    <property type="entry name" value="Tscrpt_reg_HTH_GntR"/>
</dbReference>
<dbReference type="SMART" id="SM00345">
    <property type="entry name" value="HTH_GNTR"/>
    <property type="match status" value="1"/>
</dbReference>
<dbReference type="CDD" id="cd07377">
    <property type="entry name" value="WHTH_GntR"/>
    <property type="match status" value="1"/>
</dbReference>
<dbReference type="InterPro" id="IPR036390">
    <property type="entry name" value="WH_DNA-bd_sf"/>
</dbReference>
<dbReference type="Pfam" id="PF02080">
    <property type="entry name" value="TrkA_C"/>
    <property type="match status" value="1"/>
</dbReference>
<dbReference type="PROSITE" id="PS51202">
    <property type="entry name" value="RCK_C"/>
    <property type="match status" value="1"/>
</dbReference>
<feature type="domain" description="RCK C-terminal" evidence="6">
    <location>
        <begin position="123"/>
        <end position="208"/>
    </location>
</feature>
<keyword evidence="2" id="KW-0238">DNA-binding</keyword>
<evidence type="ECO:0000256" key="2">
    <source>
        <dbReference type="ARBA" id="ARBA00023125"/>
    </source>
</evidence>
<dbReference type="InterPro" id="IPR006037">
    <property type="entry name" value="RCK_C"/>
</dbReference>
<gene>
    <name evidence="7" type="ORF">CBF37_07770</name>
</gene>
<dbReference type="GO" id="GO:0045892">
    <property type="term" value="P:negative regulation of DNA-templated transcription"/>
    <property type="evidence" value="ECO:0007669"/>
    <property type="project" value="TreeGrafter"/>
</dbReference>
<proteinExistence type="predicted"/>
<evidence type="ECO:0000313" key="7">
    <source>
        <dbReference type="EMBL" id="RST98402.1"/>
    </source>
</evidence>
<feature type="coiled-coil region" evidence="4">
    <location>
        <begin position="90"/>
        <end position="124"/>
    </location>
</feature>
<evidence type="ECO:0000256" key="1">
    <source>
        <dbReference type="ARBA" id="ARBA00023015"/>
    </source>
</evidence>
<dbReference type="Gene3D" id="1.10.10.10">
    <property type="entry name" value="Winged helix-like DNA-binding domain superfamily/Winged helix DNA-binding domain"/>
    <property type="match status" value="1"/>
</dbReference>
<dbReference type="EMBL" id="NGJS01000010">
    <property type="protein sequence ID" value="RST98402.1"/>
    <property type="molecule type" value="Genomic_DNA"/>
</dbReference>
<dbReference type="RefSeq" id="WP_125984180.1">
    <property type="nucleotide sequence ID" value="NZ_NGJS01000010.1"/>
</dbReference>
<dbReference type="GO" id="GO:0003700">
    <property type="term" value="F:DNA-binding transcription factor activity"/>
    <property type="evidence" value="ECO:0007669"/>
    <property type="project" value="InterPro"/>
</dbReference>
<evidence type="ECO:0000256" key="4">
    <source>
        <dbReference type="SAM" id="Coils"/>
    </source>
</evidence>
<keyword evidence="8" id="KW-1185">Reference proteome</keyword>
<feature type="domain" description="HTH gntR-type" evidence="5">
    <location>
        <begin position="9"/>
        <end position="77"/>
    </location>
</feature>
<dbReference type="Proteomes" id="UP000287857">
    <property type="component" value="Unassembled WGS sequence"/>
</dbReference>
<dbReference type="InterPro" id="IPR036721">
    <property type="entry name" value="RCK_C_sf"/>
</dbReference>
<accession>A0A429ZX33</accession>
<evidence type="ECO:0000259" key="5">
    <source>
        <dbReference type="PROSITE" id="PS50949"/>
    </source>
</evidence>
<dbReference type="PROSITE" id="PS50949">
    <property type="entry name" value="HTH_GNTR"/>
    <property type="match status" value="1"/>
</dbReference>
<sequence>MAQKTKDTLPKYQQVAIGIAKRIESGQYHVGEKLHSRSTLANAFKVSPETARKAINVLVDLDIVSVKHGSGVFVSSQLKAGEFLKKYSNVQAIKEIKQNIQQRIDKQKEELSLLNDAIDELVNQTQSDHIHDLLLPYELIIDHTSNHLNKSLSDLHLWQATAATVIAIKHENNLIISPGPYAMIRPNDTLYFVGDEYTKQRITNFFYK</sequence>